<feature type="transmembrane region" description="Helical" evidence="1">
    <location>
        <begin position="12"/>
        <end position="34"/>
    </location>
</feature>
<protein>
    <submittedName>
        <fullName evidence="2">Uncharacterized protein</fullName>
    </submittedName>
</protein>
<keyword evidence="1" id="KW-1133">Transmembrane helix</keyword>
<organism evidence="2 3">
    <name type="scientific">Emticicia aquatilis</name>
    <dbReference type="NCBI Taxonomy" id="1537369"/>
    <lineage>
        <taxon>Bacteria</taxon>
        <taxon>Pseudomonadati</taxon>
        <taxon>Bacteroidota</taxon>
        <taxon>Cytophagia</taxon>
        <taxon>Cytophagales</taxon>
        <taxon>Leadbetterellaceae</taxon>
        <taxon>Emticicia</taxon>
    </lineage>
</organism>
<gene>
    <name evidence="2" type="ORF">GCM10011514_10580</name>
</gene>
<dbReference type="EMBL" id="BMKK01000002">
    <property type="protein sequence ID" value="GGD48417.1"/>
    <property type="molecule type" value="Genomic_DNA"/>
</dbReference>
<evidence type="ECO:0000313" key="2">
    <source>
        <dbReference type="EMBL" id="GGD48417.1"/>
    </source>
</evidence>
<evidence type="ECO:0000313" key="3">
    <source>
        <dbReference type="Proteomes" id="UP000609064"/>
    </source>
</evidence>
<dbReference type="RefSeq" id="WP_188764998.1">
    <property type="nucleotide sequence ID" value="NZ_BMKK01000002.1"/>
</dbReference>
<evidence type="ECO:0000256" key="1">
    <source>
        <dbReference type="SAM" id="Phobius"/>
    </source>
</evidence>
<reference evidence="2" key="1">
    <citation type="journal article" date="2014" name="Int. J. Syst. Evol. Microbiol.">
        <title>Complete genome sequence of Corynebacterium casei LMG S-19264T (=DSM 44701T), isolated from a smear-ripened cheese.</title>
        <authorList>
            <consortium name="US DOE Joint Genome Institute (JGI-PGF)"/>
            <person name="Walter F."/>
            <person name="Albersmeier A."/>
            <person name="Kalinowski J."/>
            <person name="Ruckert C."/>
        </authorList>
    </citation>
    <scope>NUCLEOTIDE SEQUENCE</scope>
    <source>
        <strain evidence="2">CGMCC 1.15958</strain>
    </source>
</reference>
<dbReference type="AlphaFoldDB" id="A0A916YJN6"/>
<comment type="caution">
    <text evidence="2">The sequence shown here is derived from an EMBL/GenBank/DDBJ whole genome shotgun (WGS) entry which is preliminary data.</text>
</comment>
<keyword evidence="3" id="KW-1185">Reference proteome</keyword>
<keyword evidence="1" id="KW-0812">Transmembrane</keyword>
<sequence length="59" mass="6877">MDTFLKILKFIFYAVLMIFAIAMKILAFFIEIFVGSSNKTSKGYYKEVEEKGNYTGKYD</sequence>
<keyword evidence="1" id="KW-0472">Membrane</keyword>
<proteinExistence type="predicted"/>
<accession>A0A916YJN6</accession>
<name>A0A916YJN6_9BACT</name>
<dbReference type="Proteomes" id="UP000609064">
    <property type="component" value="Unassembled WGS sequence"/>
</dbReference>
<reference evidence="2" key="2">
    <citation type="submission" date="2020-09" db="EMBL/GenBank/DDBJ databases">
        <authorList>
            <person name="Sun Q."/>
            <person name="Zhou Y."/>
        </authorList>
    </citation>
    <scope>NUCLEOTIDE SEQUENCE</scope>
    <source>
        <strain evidence="2">CGMCC 1.15958</strain>
    </source>
</reference>